<reference evidence="1 2" key="1">
    <citation type="submission" date="2020-08" db="EMBL/GenBank/DDBJ databases">
        <title>Genome sequence of Sphingomonas daechungensis KACC 18115T.</title>
        <authorList>
            <person name="Hyun D.-W."/>
            <person name="Bae J.-W."/>
        </authorList>
    </citation>
    <scope>NUCLEOTIDE SEQUENCE [LARGE SCALE GENOMIC DNA]</scope>
    <source>
        <strain evidence="1 2">KACC 18115</strain>
    </source>
</reference>
<keyword evidence="2" id="KW-1185">Reference proteome</keyword>
<evidence type="ECO:0008006" key="3">
    <source>
        <dbReference type="Google" id="ProtNLM"/>
    </source>
</evidence>
<dbReference type="EMBL" id="CP060780">
    <property type="protein sequence ID" value="QNP42897.1"/>
    <property type="molecule type" value="Genomic_DNA"/>
</dbReference>
<name>A0ABX6T1Y7_9SPHN</name>
<proteinExistence type="predicted"/>
<evidence type="ECO:0000313" key="2">
    <source>
        <dbReference type="Proteomes" id="UP000516134"/>
    </source>
</evidence>
<organism evidence="1 2">
    <name type="scientific">Sphingomonas daechungensis</name>
    <dbReference type="NCBI Taxonomy" id="1176646"/>
    <lineage>
        <taxon>Bacteria</taxon>
        <taxon>Pseudomonadati</taxon>
        <taxon>Pseudomonadota</taxon>
        <taxon>Alphaproteobacteria</taxon>
        <taxon>Sphingomonadales</taxon>
        <taxon>Sphingomonadaceae</taxon>
        <taxon>Sphingomonas</taxon>
    </lineage>
</organism>
<protein>
    <recommendedName>
        <fullName evidence="3">Peptidoglycan-binding protein</fullName>
    </recommendedName>
</protein>
<dbReference type="Proteomes" id="UP000516134">
    <property type="component" value="Chromosome"/>
</dbReference>
<evidence type="ECO:0000313" key="1">
    <source>
        <dbReference type="EMBL" id="QNP42897.1"/>
    </source>
</evidence>
<sequence>MRLLIFARPRGHSMRLLTVGSLAVAILFLFPLPASAHCDGLDGPVVAAARKALQSGDPNSVLIWVQAKDEAEVRRAFAEAVAVRKINAEARELADRYFFETLVRMHRAGEGAPYTGLKPAGRDLGPAIPLADKAVASGADAELATFAAKEVEQGIHEKFADLQRKRNFRRDDLAAGREYVASYVAFVHYVEGLHQAVGANAAGHYAEGQREPVEHHE</sequence>
<dbReference type="InterPro" id="IPR045613">
    <property type="entry name" value="DUF6448"/>
</dbReference>
<gene>
    <name evidence="1" type="ORF">H9L15_12745</name>
</gene>
<dbReference type="Pfam" id="PF20046">
    <property type="entry name" value="DUF6448"/>
    <property type="match status" value="1"/>
</dbReference>
<accession>A0ABX6T1Y7</accession>